<name>A0A0A9A970_ARUDO</name>
<protein>
    <submittedName>
        <fullName evidence="1">Uncharacterized protein</fullName>
    </submittedName>
</protein>
<accession>A0A0A9A970</accession>
<sequence>MDVAAVVGGGATADEGSSFRCDECGGDPVDGVGANLFFCFMKIPSLLVPSSRRW</sequence>
<organism evidence="1">
    <name type="scientific">Arundo donax</name>
    <name type="common">Giant reed</name>
    <name type="synonym">Donax arundinaceus</name>
    <dbReference type="NCBI Taxonomy" id="35708"/>
    <lineage>
        <taxon>Eukaryota</taxon>
        <taxon>Viridiplantae</taxon>
        <taxon>Streptophyta</taxon>
        <taxon>Embryophyta</taxon>
        <taxon>Tracheophyta</taxon>
        <taxon>Spermatophyta</taxon>
        <taxon>Magnoliopsida</taxon>
        <taxon>Liliopsida</taxon>
        <taxon>Poales</taxon>
        <taxon>Poaceae</taxon>
        <taxon>PACMAD clade</taxon>
        <taxon>Arundinoideae</taxon>
        <taxon>Arundineae</taxon>
        <taxon>Arundo</taxon>
    </lineage>
</organism>
<proteinExistence type="predicted"/>
<dbReference type="EMBL" id="GBRH01249666">
    <property type="protein sequence ID" value="JAD48229.1"/>
    <property type="molecule type" value="Transcribed_RNA"/>
</dbReference>
<reference evidence="1" key="2">
    <citation type="journal article" date="2015" name="Data Brief">
        <title>Shoot transcriptome of the giant reed, Arundo donax.</title>
        <authorList>
            <person name="Barrero R.A."/>
            <person name="Guerrero F.D."/>
            <person name="Moolhuijzen P."/>
            <person name="Goolsby J.A."/>
            <person name="Tidwell J."/>
            <person name="Bellgard S.E."/>
            <person name="Bellgard M.I."/>
        </authorList>
    </citation>
    <scope>NUCLEOTIDE SEQUENCE</scope>
    <source>
        <tissue evidence="1">Shoot tissue taken approximately 20 cm above the soil surface</tissue>
    </source>
</reference>
<dbReference type="AlphaFoldDB" id="A0A0A9A970"/>
<reference evidence="1" key="1">
    <citation type="submission" date="2014-09" db="EMBL/GenBank/DDBJ databases">
        <authorList>
            <person name="Magalhaes I.L.F."/>
            <person name="Oliveira U."/>
            <person name="Santos F.R."/>
            <person name="Vidigal T.H.D.A."/>
            <person name="Brescovit A.D."/>
            <person name="Santos A.J."/>
        </authorList>
    </citation>
    <scope>NUCLEOTIDE SEQUENCE</scope>
    <source>
        <tissue evidence="1">Shoot tissue taken approximately 20 cm above the soil surface</tissue>
    </source>
</reference>
<evidence type="ECO:0000313" key="1">
    <source>
        <dbReference type="EMBL" id="JAD48229.1"/>
    </source>
</evidence>